<name>A0AAX1EHW8_9GAMM</name>
<evidence type="ECO:0000313" key="2">
    <source>
        <dbReference type="EMBL" id="QBR84678.1"/>
    </source>
</evidence>
<gene>
    <name evidence="2" type="ORF">E3983_10065</name>
</gene>
<sequence>MTFLFINTQERAALMGLPYIQQLAYLVAIRPYMDRKTHIVGIKRKISYQSLAEELYIEPHQGYRGGSPTRPQLRRVIKGLQRAGLVEIQSDDKSLILKCLVADGNYSVPEKAVTNPSPEAVTKASSKNPYKSAEYDNSNQKSVMGKSEKGVIPHNSENNLFFYLREKFEKFWNLYPRKADQTGAFEVFARINPDDALFTQMLSALKAQVQNREQLELIGEFVPYWKNPANWLSRQCWKDELIPVTTKEHNHATHQHRSGRKSAADLISESCQGADFDFNFEDEQPAQTSRNENIVPIGQGRNQ</sequence>
<evidence type="ECO:0000313" key="3">
    <source>
        <dbReference type="Proteomes" id="UP000295517"/>
    </source>
</evidence>
<dbReference type="AlphaFoldDB" id="A0AAX1EHW8"/>
<reference evidence="2 3" key="1">
    <citation type="submission" date="2019-03" db="EMBL/GenBank/DDBJ databases">
        <title>Diverse conjugative elements silence natural transformation in Legionella species.</title>
        <authorList>
            <person name="Durieux I."/>
            <person name="Ginevra C."/>
            <person name="Attaiech L."/>
            <person name="Picq K."/>
            <person name="Juan P.A."/>
            <person name="Jarraud S."/>
            <person name="Charpentier X."/>
        </authorList>
    </citation>
    <scope>NUCLEOTIDE SEQUENCE [LARGE SCALE GENOMIC DNA]</scope>
    <source>
        <strain evidence="2 3">HL-0427-4011</strain>
    </source>
</reference>
<evidence type="ECO:0008006" key="4">
    <source>
        <dbReference type="Google" id="ProtNLM"/>
    </source>
</evidence>
<dbReference type="RefSeq" id="WP_135060864.1">
    <property type="nucleotide sequence ID" value="NZ_CP038254.1"/>
</dbReference>
<proteinExistence type="predicted"/>
<accession>A0AAX1EHW8</accession>
<evidence type="ECO:0000256" key="1">
    <source>
        <dbReference type="SAM" id="MobiDB-lite"/>
    </source>
</evidence>
<organism evidence="2 3">
    <name type="scientific">Legionella israelensis</name>
    <dbReference type="NCBI Taxonomy" id="454"/>
    <lineage>
        <taxon>Bacteria</taxon>
        <taxon>Pseudomonadati</taxon>
        <taxon>Pseudomonadota</taxon>
        <taxon>Gammaproteobacteria</taxon>
        <taxon>Legionellales</taxon>
        <taxon>Legionellaceae</taxon>
        <taxon>Legionella</taxon>
    </lineage>
</organism>
<dbReference type="EMBL" id="CP038254">
    <property type="protein sequence ID" value="QBR84678.1"/>
    <property type="molecule type" value="Genomic_DNA"/>
</dbReference>
<feature type="region of interest" description="Disordered" evidence="1">
    <location>
        <begin position="281"/>
        <end position="303"/>
    </location>
</feature>
<dbReference type="Proteomes" id="UP000295517">
    <property type="component" value="Chromosome"/>
</dbReference>
<feature type="compositionally biased region" description="Polar residues" evidence="1">
    <location>
        <begin position="123"/>
        <end position="142"/>
    </location>
</feature>
<protein>
    <recommendedName>
        <fullName evidence="4">Protein LvrA</fullName>
    </recommendedName>
</protein>
<feature type="region of interest" description="Disordered" evidence="1">
    <location>
        <begin position="111"/>
        <end position="142"/>
    </location>
</feature>